<evidence type="ECO:0000313" key="3">
    <source>
        <dbReference type="Proteomes" id="UP000192738"/>
    </source>
</evidence>
<dbReference type="STRING" id="112901.SAMN04488500_102181"/>
<evidence type="ECO:0000259" key="1">
    <source>
        <dbReference type="Pfam" id="PF01408"/>
    </source>
</evidence>
<dbReference type="SUPFAM" id="SSF51735">
    <property type="entry name" value="NAD(P)-binding Rossmann-fold domains"/>
    <property type="match status" value="1"/>
</dbReference>
<dbReference type="InterPro" id="IPR036291">
    <property type="entry name" value="NAD(P)-bd_dom_sf"/>
</dbReference>
<protein>
    <submittedName>
        <fullName evidence="2">Predicted dehydrogenase</fullName>
    </submittedName>
</protein>
<proteinExistence type="predicted"/>
<dbReference type="Proteomes" id="UP000192738">
    <property type="component" value="Unassembled WGS sequence"/>
</dbReference>
<keyword evidence="3" id="KW-1185">Reference proteome</keyword>
<dbReference type="PANTHER" id="PTHR43377:SF1">
    <property type="entry name" value="BILIVERDIN REDUCTASE A"/>
    <property type="match status" value="1"/>
</dbReference>
<feature type="domain" description="Gfo/Idh/MocA-like oxidoreductase N-terminal" evidence="1">
    <location>
        <begin position="6"/>
        <end position="106"/>
    </location>
</feature>
<dbReference type="RefSeq" id="WP_084574087.1">
    <property type="nucleotide sequence ID" value="NZ_CP155572.1"/>
</dbReference>
<dbReference type="InterPro" id="IPR051450">
    <property type="entry name" value="Gfo/Idh/MocA_Oxidoreductases"/>
</dbReference>
<organism evidence="2 3">
    <name type="scientific">Sporomusa malonica</name>
    <dbReference type="NCBI Taxonomy" id="112901"/>
    <lineage>
        <taxon>Bacteria</taxon>
        <taxon>Bacillati</taxon>
        <taxon>Bacillota</taxon>
        <taxon>Negativicutes</taxon>
        <taxon>Selenomonadales</taxon>
        <taxon>Sporomusaceae</taxon>
        <taxon>Sporomusa</taxon>
    </lineage>
</organism>
<evidence type="ECO:0000313" key="2">
    <source>
        <dbReference type="EMBL" id="SMC39446.1"/>
    </source>
</evidence>
<dbReference type="SUPFAM" id="SSF55347">
    <property type="entry name" value="Glyceraldehyde-3-phosphate dehydrogenase-like, C-terminal domain"/>
    <property type="match status" value="1"/>
</dbReference>
<accession>A0A1W1YTI7</accession>
<name>A0A1W1YTI7_9FIRM</name>
<dbReference type="OrthoDB" id="9815825at2"/>
<dbReference type="EMBL" id="FWXI01000002">
    <property type="protein sequence ID" value="SMC39446.1"/>
    <property type="molecule type" value="Genomic_DNA"/>
</dbReference>
<dbReference type="PANTHER" id="PTHR43377">
    <property type="entry name" value="BILIVERDIN REDUCTASE A"/>
    <property type="match status" value="1"/>
</dbReference>
<dbReference type="GO" id="GO:0000166">
    <property type="term" value="F:nucleotide binding"/>
    <property type="evidence" value="ECO:0007669"/>
    <property type="project" value="InterPro"/>
</dbReference>
<dbReference type="AlphaFoldDB" id="A0A1W1YTI7"/>
<dbReference type="Pfam" id="PF01408">
    <property type="entry name" value="GFO_IDH_MocA"/>
    <property type="match status" value="1"/>
</dbReference>
<sequence>MNKVYKIGVIGLGSIGIRHIQNIASVLKERGSLNTIDLIRSGTGKEPGKEVIQHVSQIFNSCDPVPDDYDVIFVTNPTHLHFETIQKFVSKTKHMFIEKPVFNTTEVSLNALHLKDSSIYYVACPLRYTHVIQYLKHLCDLKKIYCARVICSSYLPNWRPDQDYRNTYSAHKKQGGGASIDLIHEWDYLCYLFGPPDKVLNIRGTFSNLEIDSDDLSIYIAKYADMAIEVHLDYFGRKTIREIQIFTEEDTIIGDIANSEIRYLMSGEVISFNEQRNDFQRNEIAHFFDIVEGVAVNDNDIPTAFRTLHIAREGK</sequence>
<reference evidence="2 3" key="1">
    <citation type="submission" date="2017-04" db="EMBL/GenBank/DDBJ databases">
        <authorList>
            <person name="Afonso C.L."/>
            <person name="Miller P.J."/>
            <person name="Scott M.A."/>
            <person name="Spackman E."/>
            <person name="Goraichik I."/>
            <person name="Dimitrov K.M."/>
            <person name="Suarez D.L."/>
            <person name="Swayne D.E."/>
        </authorList>
    </citation>
    <scope>NUCLEOTIDE SEQUENCE [LARGE SCALE GENOMIC DNA]</scope>
    <source>
        <strain evidence="2 3">DSM 5090</strain>
    </source>
</reference>
<dbReference type="Gene3D" id="3.40.50.720">
    <property type="entry name" value="NAD(P)-binding Rossmann-like Domain"/>
    <property type="match status" value="1"/>
</dbReference>
<dbReference type="Gene3D" id="3.30.360.10">
    <property type="entry name" value="Dihydrodipicolinate Reductase, domain 2"/>
    <property type="match status" value="1"/>
</dbReference>
<gene>
    <name evidence="2" type="ORF">SAMN04488500_102181</name>
</gene>
<dbReference type="InterPro" id="IPR000683">
    <property type="entry name" value="Gfo/Idh/MocA-like_OxRdtase_N"/>
</dbReference>